<dbReference type="Proteomes" id="UP000190935">
    <property type="component" value="Chromosome I"/>
</dbReference>
<name>A0A1K1KL85_9LACO</name>
<protein>
    <submittedName>
        <fullName evidence="1">Uncharacterized protein</fullName>
    </submittedName>
</protein>
<evidence type="ECO:0000313" key="1">
    <source>
        <dbReference type="EMBL" id="SFV39652.1"/>
    </source>
</evidence>
<dbReference type="KEGG" id="laca:LAC1533_0232"/>
<gene>
    <name evidence="1" type="ORF">LAC1533_0232</name>
</gene>
<dbReference type="AlphaFoldDB" id="A0A1K1KL85"/>
<proteinExistence type="predicted"/>
<accession>A0A1K1KL85</accession>
<sequence length="41" mass="5060">MYHFFVKYCKQTYHFKAKKPAFMPAQYFIYISLNGSIDIYR</sequence>
<reference evidence="2" key="1">
    <citation type="submission" date="2016-11" db="EMBL/GenBank/DDBJ databases">
        <authorList>
            <person name="Papadimitriou K."/>
        </authorList>
    </citation>
    <scope>NUCLEOTIDE SEQUENCE [LARGE SCALE GENOMIC DNA]</scope>
    <source>
        <strain evidence="2">ACA-DC 1533</strain>
    </source>
</reference>
<evidence type="ECO:0000313" key="2">
    <source>
        <dbReference type="Proteomes" id="UP000190935"/>
    </source>
</evidence>
<dbReference type="EMBL" id="LT630287">
    <property type="protein sequence ID" value="SFV39652.1"/>
    <property type="molecule type" value="Genomic_DNA"/>
</dbReference>
<organism evidence="1 2">
    <name type="scientific">Ligilactobacillus acidipiscis</name>
    <dbReference type="NCBI Taxonomy" id="89059"/>
    <lineage>
        <taxon>Bacteria</taxon>
        <taxon>Bacillati</taxon>
        <taxon>Bacillota</taxon>
        <taxon>Bacilli</taxon>
        <taxon>Lactobacillales</taxon>
        <taxon>Lactobacillaceae</taxon>
        <taxon>Ligilactobacillus</taxon>
    </lineage>
</organism>